<comment type="caution">
    <text evidence="2">The sequence shown here is derived from an EMBL/GenBank/DDBJ whole genome shotgun (WGS) entry which is preliminary data.</text>
</comment>
<dbReference type="PROSITE" id="PS51297">
    <property type="entry name" value="K_BOX"/>
    <property type="match status" value="1"/>
</dbReference>
<dbReference type="GO" id="GO:0005634">
    <property type="term" value="C:nucleus"/>
    <property type="evidence" value="ECO:0007669"/>
    <property type="project" value="InterPro"/>
</dbReference>
<keyword evidence="3" id="KW-1185">Reference proteome</keyword>
<dbReference type="Pfam" id="PF01486">
    <property type="entry name" value="K-box"/>
    <property type="match status" value="1"/>
</dbReference>
<dbReference type="InterPro" id="IPR002487">
    <property type="entry name" value="TF_Kbox"/>
</dbReference>
<protein>
    <recommendedName>
        <fullName evidence="1">K-box domain-containing protein</fullName>
    </recommendedName>
</protein>
<sequence length="185" mass="21497">MERILEQYERYSCGGRQLRAPDLDSPGNWNVDHGKLKARLEFLQRNQRHFMGDDLESLSLKELQRLEVQLDASLKKLRFRENQLMNESISELHKQDRALQEQNNLLARKMKEKGKELAPTTSWGQHHNMNSSNCFDLTQPLNSLNVSETYQAPGENIAAVEETPRQNQGLSKMELAPWMLHCTHE</sequence>
<dbReference type="OrthoDB" id="1933443at2759"/>
<reference evidence="3" key="1">
    <citation type="journal article" date="2018" name="Gigascience">
        <title>Genome assembly of the Pink Ipe (Handroanthus impetiginosus, Bignoniaceae), a highly valued, ecologically keystone Neotropical timber forest tree.</title>
        <authorList>
            <person name="Silva-Junior O.B."/>
            <person name="Grattapaglia D."/>
            <person name="Novaes E."/>
            <person name="Collevatti R.G."/>
        </authorList>
    </citation>
    <scope>NUCLEOTIDE SEQUENCE [LARGE SCALE GENOMIC DNA]</scope>
    <source>
        <strain evidence="3">cv. UFG-1</strain>
    </source>
</reference>
<evidence type="ECO:0000313" key="3">
    <source>
        <dbReference type="Proteomes" id="UP000231279"/>
    </source>
</evidence>
<name>A0A2G9GLX5_9LAMI</name>
<accession>A0A2G9GLX5</accession>
<organism evidence="2 3">
    <name type="scientific">Handroanthus impetiginosus</name>
    <dbReference type="NCBI Taxonomy" id="429701"/>
    <lineage>
        <taxon>Eukaryota</taxon>
        <taxon>Viridiplantae</taxon>
        <taxon>Streptophyta</taxon>
        <taxon>Embryophyta</taxon>
        <taxon>Tracheophyta</taxon>
        <taxon>Spermatophyta</taxon>
        <taxon>Magnoliopsida</taxon>
        <taxon>eudicotyledons</taxon>
        <taxon>Gunneridae</taxon>
        <taxon>Pentapetalae</taxon>
        <taxon>asterids</taxon>
        <taxon>lamiids</taxon>
        <taxon>Lamiales</taxon>
        <taxon>Bignoniaceae</taxon>
        <taxon>Crescentiina</taxon>
        <taxon>Tabebuia alliance</taxon>
        <taxon>Handroanthus</taxon>
    </lineage>
</organism>
<evidence type="ECO:0000313" key="2">
    <source>
        <dbReference type="EMBL" id="PIN06301.1"/>
    </source>
</evidence>
<feature type="domain" description="K-box" evidence="1">
    <location>
        <begin position="26"/>
        <end position="116"/>
    </location>
</feature>
<gene>
    <name evidence="2" type="ORF">CDL12_21146</name>
</gene>
<proteinExistence type="predicted"/>
<dbReference type="Proteomes" id="UP000231279">
    <property type="component" value="Unassembled WGS sequence"/>
</dbReference>
<dbReference type="STRING" id="429701.A0A2G9GLX5"/>
<dbReference type="EMBL" id="NKXS01004464">
    <property type="protein sequence ID" value="PIN06301.1"/>
    <property type="molecule type" value="Genomic_DNA"/>
</dbReference>
<evidence type="ECO:0000259" key="1">
    <source>
        <dbReference type="PROSITE" id="PS51297"/>
    </source>
</evidence>
<dbReference type="AlphaFoldDB" id="A0A2G9GLX5"/>
<dbReference type="GO" id="GO:0003700">
    <property type="term" value="F:DNA-binding transcription factor activity"/>
    <property type="evidence" value="ECO:0007669"/>
    <property type="project" value="InterPro"/>
</dbReference>